<comment type="caution">
    <text evidence="1">The sequence shown here is derived from an EMBL/GenBank/DDBJ whole genome shotgun (WGS) entry which is preliminary data.</text>
</comment>
<keyword evidence="1" id="KW-0808">Transferase</keyword>
<sequence>MADPFPLYLPPEARRLFQSESLLRRFAQAAHWDEGSSLLELHGSLGGLAVTKALGCHLTVIEPEERLADALKERARLVGVAEKVAIKHSPTDAVTFAERAFDGIMIFGRVVGAPSAVAKKWRPNLAVNGRIGLTAVVRVGRQPNQAALAAWEERLGVTLLNPRETLMSIEAEGFEPELIETLGDAELDDFYKEAEAALARSADTDAQGQQALRDEIALHRAGKSGVTLGFIVARRKEPGEKPPPSRDGG</sequence>
<evidence type="ECO:0000313" key="2">
    <source>
        <dbReference type="Proteomes" id="UP000249061"/>
    </source>
</evidence>
<accession>A0A2W5TKY2</accession>
<dbReference type="Proteomes" id="UP000249061">
    <property type="component" value="Unassembled WGS sequence"/>
</dbReference>
<protein>
    <submittedName>
        <fullName evidence="1">SAM-dependent methyltransferase</fullName>
    </submittedName>
</protein>
<proteinExistence type="predicted"/>
<evidence type="ECO:0000313" key="1">
    <source>
        <dbReference type="EMBL" id="PZR13963.1"/>
    </source>
</evidence>
<dbReference type="EMBL" id="QFQP01000008">
    <property type="protein sequence ID" value="PZR13963.1"/>
    <property type="molecule type" value="Genomic_DNA"/>
</dbReference>
<dbReference type="SUPFAM" id="SSF53335">
    <property type="entry name" value="S-adenosyl-L-methionine-dependent methyltransferases"/>
    <property type="match status" value="1"/>
</dbReference>
<dbReference type="AlphaFoldDB" id="A0A2W5TKY2"/>
<keyword evidence="1" id="KW-0489">Methyltransferase</keyword>
<organism evidence="1 2">
    <name type="scientific">Archangium gephyra</name>
    <dbReference type="NCBI Taxonomy" id="48"/>
    <lineage>
        <taxon>Bacteria</taxon>
        <taxon>Pseudomonadati</taxon>
        <taxon>Myxococcota</taxon>
        <taxon>Myxococcia</taxon>
        <taxon>Myxococcales</taxon>
        <taxon>Cystobacterineae</taxon>
        <taxon>Archangiaceae</taxon>
        <taxon>Archangium</taxon>
    </lineage>
</organism>
<dbReference type="InterPro" id="IPR029063">
    <property type="entry name" value="SAM-dependent_MTases_sf"/>
</dbReference>
<dbReference type="GO" id="GO:0032259">
    <property type="term" value="P:methylation"/>
    <property type="evidence" value="ECO:0007669"/>
    <property type="project" value="UniProtKB-KW"/>
</dbReference>
<reference evidence="1 2" key="1">
    <citation type="submission" date="2017-08" db="EMBL/GenBank/DDBJ databases">
        <title>Infants hospitalized years apart are colonized by the same room-sourced microbial strains.</title>
        <authorList>
            <person name="Brooks B."/>
            <person name="Olm M.R."/>
            <person name="Firek B.A."/>
            <person name="Baker R."/>
            <person name="Thomas B.C."/>
            <person name="Morowitz M.J."/>
            <person name="Banfield J.F."/>
        </authorList>
    </citation>
    <scope>NUCLEOTIDE SEQUENCE [LARGE SCALE GENOMIC DNA]</scope>
    <source>
        <strain evidence="1">S2_003_000_R2_14</strain>
    </source>
</reference>
<name>A0A2W5TKY2_9BACT</name>
<dbReference type="Gene3D" id="3.40.50.150">
    <property type="entry name" value="Vaccinia Virus protein VP39"/>
    <property type="match status" value="1"/>
</dbReference>
<gene>
    <name evidence="1" type="ORF">DI536_11615</name>
</gene>
<dbReference type="GO" id="GO:0008168">
    <property type="term" value="F:methyltransferase activity"/>
    <property type="evidence" value="ECO:0007669"/>
    <property type="project" value="UniProtKB-KW"/>
</dbReference>